<name>A0A9X6STF2_BACCE</name>
<evidence type="ECO:0000313" key="2">
    <source>
        <dbReference type="Proteomes" id="UP000219922"/>
    </source>
</evidence>
<dbReference type="EMBL" id="NVMX01000101">
    <property type="protein sequence ID" value="PDZ94858.1"/>
    <property type="molecule type" value="Genomic_DNA"/>
</dbReference>
<proteinExistence type="predicted"/>
<protein>
    <submittedName>
        <fullName evidence="1">Uncharacterized protein</fullName>
    </submittedName>
</protein>
<dbReference type="RefSeq" id="WP_098006538.1">
    <property type="nucleotide sequence ID" value="NZ_JAWLRU010000002.1"/>
</dbReference>
<reference evidence="1 2" key="1">
    <citation type="submission" date="2017-09" db="EMBL/GenBank/DDBJ databases">
        <title>Large-scale bioinformatics analysis of Bacillus genomes uncovers conserved roles of natural products in bacterial physiology.</title>
        <authorList>
            <consortium name="Agbiome Team Llc"/>
            <person name="Bleich R.M."/>
            <person name="Grubbs K.J."/>
            <person name="Santa Maria K.C."/>
            <person name="Allen S.E."/>
            <person name="Farag S."/>
            <person name="Shank E.A."/>
            <person name="Bowers A."/>
        </authorList>
    </citation>
    <scope>NUCLEOTIDE SEQUENCE [LARGE SCALE GENOMIC DNA]</scope>
    <source>
        <strain evidence="1 2">AFS092789</strain>
    </source>
</reference>
<dbReference type="AlphaFoldDB" id="A0A9X6STF2"/>
<comment type="caution">
    <text evidence="1">The sequence shown here is derived from an EMBL/GenBank/DDBJ whole genome shotgun (WGS) entry which is preliminary data.</text>
</comment>
<sequence>MRVITKAGIQSDPFSATTFPPVKASPEANPELVKRRSRASICVPREEIINSIRERMEFDTLPDVSG</sequence>
<dbReference type="Proteomes" id="UP000219922">
    <property type="component" value="Unassembled WGS sequence"/>
</dbReference>
<organism evidence="1 2">
    <name type="scientific">Bacillus cereus</name>
    <dbReference type="NCBI Taxonomy" id="1396"/>
    <lineage>
        <taxon>Bacteria</taxon>
        <taxon>Bacillati</taxon>
        <taxon>Bacillota</taxon>
        <taxon>Bacilli</taxon>
        <taxon>Bacillales</taxon>
        <taxon>Bacillaceae</taxon>
        <taxon>Bacillus</taxon>
        <taxon>Bacillus cereus group</taxon>
    </lineage>
</organism>
<gene>
    <name evidence="1" type="ORF">CON36_31565</name>
</gene>
<evidence type="ECO:0000313" key="1">
    <source>
        <dbReference type="EMBL" id="PDZ94858.1"/>
    </source>
</evidence>
<accession>A0A9X6STF2</accession>